<feature type="compositionally biased region" description="Polar residues" evidence="7">
    <location>
        <begin position="473"/>
        <end position="482"/>
    </location>
</feature>
<dbReference type="GO" id="GO:0003682">
    <property type="term" value="F:chromatin binding"/>
    <property type="evidence" value="ECO:0007669"/>
    <property type="project" value="TreeGrafter"/>
</dbReference>
<dbReference type="InterPro" id="IPR011989">
    <property type="entry name" value="ARM-like"/>
</dbReference>
<dbReference type="GO" id="GO:0010468">
    <property type="term" value="P:regulation of gene expression"/>
    <property type="evidence" value="ECO:0007669"/>
    <property type="project" value="InterPro"/>
</dbReference>
<feature type="region of interest" description="Disordered" evidence="7">
    <location>
        <begin position="1052"/>
        <end position="1074"/>
    </location>
</feature>
<feature type="compositionally biased region" description="Basic and acidic residues" evidence="7">
    <location>
        <begin position="603"/>
        <end position="613"/>
    </location>
</feature>
<dbReference type="GO" id="GO:0071169">
    <property type="term" value="P:establishment of protein localization to chromatin"/>
    <property type="evidence" value="ECO:0007669"/>
    <property type="project" value="TreeGrafter"/>
</dbReference>
<dbReference type="InterPro" id="IPR016024">
    <property type="entry name" value="ARM-type_fold"/>
</dbReference>
<dbReference type="InterPro" id="IPR026003">
    <property type="entry name" value="Cohesin_HEAT"/>
</dbReference>
<evidence type="ECO:0000256" key="1">
    <source>
        <dbReference type="ARBA" id="ARBA00004123"/>
    </source>
</evidence>
<evidence type="ECO:0000256" key="5">
    <source>
        <dbReference type="ARBA" id="ARBA00023306"/>
    </source>
</evidence>
<organism evidence="9 10">
    <name type="scientific">Lentinula lateritia</name>
    <dbReference type="NCBI Taxonomy" id="40482"/>
    <lineage>
        <taxon>Eukaryota</taxon>
        <taxon>Fungi</taxon>
        <taxon>Dikarya</taxon>
        <taxon>Basidiomycota</taxon>
        <taxon>Agaricomycotina</taxon>
        <taxon>Agaricomycetes</taxon>
        <taxon>Agaricomycetidae</taxon>
        <taxon>Agaricales</taxon>
        <taxon>Marasmiineae</taxon>
        <taxon>Omphalotaceae</taxon>
        <taxon>Lentinula</taxon>
    </lineage>
</organism>
<dbReference type="PANTHER" id="PTHR21704">
    <property type="entry name" value="NIPPED-B-LIKE PROTEIN DELANGIN SCC2-RELATED"/>
    <property type="match status" value="1"/>
</dbReference>
<keyword evidence="3 6" id="KW-0677">Repeat</keyword>
<feature type="region of interest" description="Disordered" evidence="7">
    <location>
        <begin position="549"/>
        <end position="583"/>
    </location>
</feature>
<reference evidence="9" key="2">
    <citation type="journal article" date="2023" name="Proc. Natl. Acad. Sci. U.S.A.">
        <title>A global phylogenomic analysis of the shiitake genus Lentinula.</title>
        <authorList>
            <person name="Sierra-Patev S."/>
            <person name="Min B."/>
            <person name="Naranjo-Ortiz M."/>
            <person name="Looney B."/>
            <person name="Konkel Z."/>
            <person name="Slot J.C."/>
            <person name="Sakamoto Y."/>
            <person name="Steenwyk J.L."/>
            <person name="Rokas A."/>
            <person name="Carro J."/>
            <person name="Camarero S."/>
            <person name="Ferreira P."/>
            <person name="Molpeceres G."/>
            <person name="Ruiz-Duenas F.J."/>
            <person name="Serrano A."/>
            <person name="Henrissat B."/>
            <person name="Drula E."/>
            <person name="Hughes K.W."/>
            <person name="Mata J.L."/>
            <person name="Ishikawa N.K."/>
            <person name="Vargas-Isla R."/>
            <person name="Ushijima S."/>
            <person name="Smith C.A."/>
            <person name="Donoghue J."/>
            <person name="Ahrendt S."/>
            <person name="Andreopoulos W."/>
            <person name="He G."/>
            <person name="LaButti K."/>
            <person name="Lipzen A."/>
            <person name="Ng V."/>
            <person name="Riley R."/>
            <person name="Sandor L."/>
            <person name="Barry K."/>
            <person name="Martinez A.T."/>
            <person name="Xiao Y."/>
            <person name="Gibbons J.G."/>
            <person name="Terashima K."/>
            <person name="Grigoriev I.V."/>
            <person name="Hibbett D."/>
        </authorList>
    </citation>
    <scope>NUCLEOTIDE SEQUENCE</scope>
    <source>
        <strain evidence="9">Sp2 HRB7682 ss15</strain>
    </source>
</reference>
<evidence type="ECO:0000259" key="8">
    <source>
        <dbReference type="Pfam" id="PF12830"/>
    </source>
</evidence>
<dbReference type="Proteomes" id="UP001150238">
    <property type="component" value="Unassembled WGS sequence"/>
</dbReference>
<feature type="compositionally biased region" description="Basic and acidic residues" evidence="7">
    <location>
        <begin position="1052"/>
        <end position="1069"/>
    </location>
</feature>
<dbReference type="Pfam" id="PF12765">
    <property type="entry name" value="Cohesin_HEAT"/>
    <property type="match status" value="1"/>
</dbReference>
<evidence type="ECO:0000313" key="9">
    <source>
        <dbReference type="EMBL" id="KAJ4496348.1"/>
    </source>
</evidence>
<comment type="caution">
    <text evidence="9">The sequence shown here is derived from an EMBL/GenBank/DDBJ whole genome shotgun (WGS) entry which is preliminary data.</text>
</comment>
<dbReference type="GO" id="GO:0090694">
    <property type="term" value="C:Scc2-Scc4 cohesin loading complex"/>
    <property type="evidence" value="ECO:0007669"/>
    <property type="project" value="TreeGrafter"/>
</dbReference>
<gene>
    <name evidence="9" type="ORF">C8J55DRAFT_554086</name>
</gene>
<dbReference type="GO" id="GO:0061775">
    <property type="term" value="F:cohesin loader activity"/>
    <property type="evidence" value="ECO:0007669"/>
    <property type="project" value="InterPro"/>
</dbReference>
<evidence type="ECO:0000256" key="3">
    <source>
        <dbReference type="ARBA" id="ARBA00022737"/>
    </source>
</evidence>
<dbReference type="InterPro" id="IPR024986">
    <property type="entry name" value="Nipped-B_C"/>
</dbReference>
<keyword evidence="4 6" id="KW-0539">Nucleus</keyword>
<keyword evidence="5 6" id="KW-0131">Cell cycle</keyword>
<name>A0A9W9B6H9_9AGAR</name>
<feature type="region of interest" description="Disordered" evidence="7">
    <location>
        <begin position="1100"/>
        <end position="1120"/>
    </location>
</feature>
<protein>
    <recommendedName>
        <fullName evidence="6">Sister chromatid cohesion protein</fullName>
    </recommendedName>
</protein>
<evidence type="ECO:0000313" key="10">
    <source>
        <dbReference type="Proteomes" id="UP001150238"/>
    </source>
</evidence>
<dbReference type="GO" id="GO:0034087">
    <property type="term" value="P:establishment of mitotic sister chromatid cohesion"/>
    <property type="evidence" value="ECO:0007669"/>
    <property type="project" value="TreeGrafter"/>
</dbReference>
<reference evidence="9" key="1">
    <citation type="submission" date="2022-08" db="EMBL/GenBank/DDBJ databases">
        <authorList>
            <consortium name="DOE Joint Genome Institute"/>
            <person name="Min B."/>
            <person name="Riley R."/>
            <person name="Sierra-Patev S."/>
            <person name="Naranjo-Ortiz M."/>
            <person name="Looney B."/>
            <person name="Konkel Z."/>
            <person name="Slot J.C."/>
            <person name="Sakamoto Y."/>
            <person name="Steenwyk J.L."/>
            <person name="Rokas A."/>
            <person name="Carro J."/>
            <person name="Camarero S."/>
            <person name="Ferreira P."/>
            <person name="Molpeceres G."/>
            <person name="Ruiz-Duenas F.J."/>
            <person name="Serrano A."/>
            <person name="Henrissat B."/>
            <person name="Drula E."/>
            <person name="Hughes K.W."/>
            <person name="Mata J.L."/>
            <person name="Ishikawa N.K."/>
            <person name="Vargas-Isla R."/>
            <person name="Ushijima S."/>
            <person name="Smith C.A."/>
            <person name="Ahrendt S."/>
            <person name="Andreopoulos W."/>
            <person name="He G."/>
            <person name="Labutti K."/>
            <person name="Lipzen A."/>
            <person name="Ng V."/>
            <person name="Sandor L."/>
            <person name="Barry K."/>
            <person name="Martinez A.T."/>
            <person name="Xiao Y."/>
            <person name="Gibbons J.G."/>
            <person name="Terashima K."/>
            <person name="Hibbett D.S."/>
            <person name="Grigoriev I.V."/>
        </authorList>
    </citation>
    <scope>NUCLEOTIDE SEQUENCE</scope>
    <source>
        <strain evidence="9">Sp2 HRB7682 ss15</strain>
    </source>
</reference>
<dbReference type="InterPro" id="IPR033031">
    <property type="entry name" value="Scc2/Nipped-B"/>
</dbReference>
<sequence length="2148" mass="235697">MANSDHNRSVRDSHRLLASYPISSAVPSGHVARHLDSLSMTAAPPSFVNQHLYNSSLYSSTMAHSEYANEIQYLRSNQAQGNQGIVSRDSGYWERARDQAVALLNEQAGGSYPYPPPSQWTTPHTTLPNLFSPYHTPDIAGVVLSNGYPTPPALPSIPPLASSYTSSLAGALGPTMLPQKQQRQQLPQHPQHNLHLLASGALPQHPTPQQYTPAESASFFNDILSRKSNQILQNPVNQPGPFFAESRNLQNDHPSPMKKRKVGMFVEVSSPRKKSNLGNIGTDNHDASQIPSTPSKLRQKLASSSAPSIFPKTPSSTHSLALSVPMTPSTTGLLTPQSARASSLTSTSSLKRKTLTLDSIESLPALQKPFITPTTGGRTKKVGLHHANTSDFEFEDDEDELNLTSSPLKPLLYDSALKSKHKAGRDGHLTHDRDERSPLDKLISLIQEIFEAEDGLPADPDATDLSQGGVFNPDSQDPSKPQLSARTIRKLTMHFGQIRGARGAGKGVHSSPTKGRGSRNGKLNDIGCDVLGRLLRIIARSVKIGGEADPFGLLSGTRGDSLMSTHKTPKKKQSGTPVGKGGLDVVESEEKLETLGTLAVERGQSKEPKTPKKDKWKGKSSAGCSIEQPSAVDLDVLIRKLTQSRDGVLAAESIIALLGGESVKSSKGGEMLSKQLYSEEIILDCFDVVKSALEGGIYPFVEACSGVGSGLLMYLVNGATTSASGQSSSPYSNRPPSTSTQSTSAKAEASRHLLSEIFAALSATLPRISVLVGGAGTVRDNEIPMSDAVVIKAVYVGIGPFFVSSDEGSHTLKQERDRDEDDRGKGKAKIRGKKVLGGSLLTATFGKSAMRGLRMDALGLIRSIFAHHNDQRSWIIEEILSSLIKVSNSKQAKSADQFRLRDGRSMRTISALLLQLVQSSAHDIRLGARKIDRERQAKIALRRQESIVMESQQSQMNNGNNGGFLDEEDRAVIKLHSAALASPHKAASTIIHFLTFRSGKTKTTKNSNEAEYRAIFDALIQDCLSVWCWPEWPSASILLSVAVKGMVRSLEEENRDKNSTPGDKDKDSPSDNSVGKSMALDHLGVIAARVRSLIQKVQSQEKEYKEGSHSLPSNREGTARAKKQIKSLRALTQIVDQLDGKELDRYLEAHWDVAGHLCKRATEDQAYDSAQELCAATLGQDLAAALQKVNQWIEDDSANNRAPRQKVKDVEHIVVDGNDSKSQSRSLPRDHIKLRVFGEKLKSALREVWKERGIDLFDIGSPEDALRVDRQSEEIGAIQGSSLRNGFTSMLNVIIQALDAPIIFMRTKALRALGQIITSDPGILATSSVRRGIEGHLLDSSPAVRDAAVELIGRYMIDSPDVAADYYPKIADRIADTGLSVRKRVIKLLKAFYHVCDSVERQTDISTKLVLRMMDEDDTVKDLAIKAIEELWFTMSSPNVSAPIPRSSKPATTTSQWSSESLQNRVVVIMSVSANFRDRQSPLEDLLHDIMSAKEEGSAEALALHATYEEICGVLIDGLVDASDLPGFTVVNCIRTINLIASAHPSVIGTQSALTLLPYLKNPTNAEEQVTSDYLLRTFRAAIPHMIKTAAKFGQDLQARLQPMVTKPSTAGGITTLQEVVACLCAVVQYLTHDFARLVALLKSCNARLQQVITRSDSTPAQTDSKALGTLIFIVSLLVENYNFDKLRSQQPSIANELDTVSPHSITEHVYTTLVQLHHRFTDASFRARVLLPCLGFLFRAQPTLMTFDQSATIMDDIFASNDLDGKARLLKIIQEFLVSESIKHSRKEKERKQLAEVNMDELVGNTEGFADSGVSSAIVQRYLDPVLASAFSQNTHIQASAIDILTFTVKQGLAHPLQSFPVIVALETSPSISLSNRASALHAILHNKHASLLNSRFTLSAWKSFEYQQRISPGGVHGYRMQPFPVAVLQRWYTLVREKRAQRQDFLKALVKVFSDRPDYKSSQDDVEFTRYMGENFAAFEYKTQEEVLTVIKFLTAVLSTTGLHILEVLSPSHLLSELHTSPLTAQSIETELTFTTRETDDQDCTAELPIIRTSVIVGIVMLLKAHLKTLYMLSEEKCGKFNHTKKSTIGDKPALRRHDKPITWDRLPFAVKPLLTSEDVKEQKERFKKIWMEDGVTAEPEDEVLQ</sequence>
<feature type="compositionally biased region" description="Polar residues" evidence="7">
    <location>
        <begin position="730"/>
        <end position="745"/>
    </location>
</feature>
<dbReference type="GO" id="GO:0140588">
    <property type="term" value="P:chromatin looping"/>
    <property type="evidence" value="ECO:0007669"/>
    <property type="project" value="InterPro"/>
</dbReference>
<comment type="similarity">
    <text evidence="2 6">Belongs to the SCC2/Nipped-B family.</text>
</comment>
<evidence type="ECO:0000256" key="6">
    <source>
        <dbReference type="RuleBase" id="RU364107"/>
    </source>
</evidence>
<dbReference type="GO" id="GO:1990414">
    <property type="term" value="P:replication-born double-strand break repair via sister chromatid exchange"/>
    <property type="evidence" value="ECO:0007669"/>
    <property type="project" value="TreeGrafter"/>
</dbReference>
<accession>A0A9W9B6H9</accession>
<dbReference type="SUPFAM" id="SSF48371">
    <property type="entry name" value="ARM repeat"/>
    <property type="match status" value="1"/>
</dbReference>
<evidence type="ECO:0000256" key="2">
    <source>
        <dbReference type="ARBA" id="ARBA00009252"/>
    </source>
</evidence>
<feature type="region of interest" description="Disordered" evidence="7">
    <location>
        <begin position="807"/>
        <end position="827"/>
    </location>
</feature>
<feature type="region of interest" description="Disordered" evidence="7">
    <location>
        <begin position="500"/>
        <end position="523"/>
    </location>
</feature>
<dbReference type="Pfam" id="PF12830">
    <property type="entry name" value="Nipped-B_C"/>
    <property type="match status" value="1"/>
</dbReference>
<feature type="domain" description="Sister chromatid cohesion C-terminal" evidence="8">
    <location>
        <begin position="1816"/>
        <end position="1998"/>
    </location>
</feature>
<evidence type="ECO:0000256" key="7">
    <source>
        <dbReference type="SAM" id="MobiDB-lite"/>
    </source>
</evidence>
<feature type="region of interest" description="Disordered" evidence="7">
    <location>
        <begin position="272"/>
        <end position="320"/>
    </location>
</feature>
<comment type="subcellular location">
    <subcellularLocation>
        <location evidence="1 6">Nucleus</location>
    </subcellularLocation>
</comment>
<dbReference type="Gene3D" id="1.25.10.10">
    <property type="entry name" value="Leucine-rich Repeat Variant"/>
    <property type="match status" value="1"/>
</dbReference>
<feature type="compositionally biased region" description="Polar residues" evidence="7">
    <location>
        <begin position="276"/>
        <end position="320"/>
    </location>
</feature>
<dbReference type="EMBL" id="JANVFS010000001">
    <property type="protein sequence ID" value="KAJ4496348.1"/>
    <property type="molecule type" value="Genomic_DNA"/>
</dbReference>
<dbReference type="PANTHER" id="PTHR21704:SF18">
    <property type="entry name" value="NIPPED-B-LIKE PROTEIN"/>
    <property type="match status" value="1"/>
</dbReference>
<dbReference type="CDD" id="cd23958">
    <property type="entry name" value="SCC2"/>
    <property type="match status" value="1"/>
</dbReference>
<feature type="region of interest" description="Disordered" evidence="7">
    <location>
        <begin position="723"/>
        <end position="746"/>
    </location>
</feature>
<feature type="compositionally biased region" description="Basic and acidic residues" evidence="7">
    <location>
        <begin position="807"/>
        <end position="825"/>
    </location>
</feature>
<evidence type="ECO:0000256" key="4">
    <source>
        <dbReference type="ARBA" id="ARBA00023242"/>
    </source>
</evidence>
<proteinExistence type="inferred from homology"/>
<feature type="region of interest" description="Disordered" evidence="7">
    <location>
        <begin position="600"/>
        <end position="622"/>
    </location>
</feature>
<feature type="region of interest" description="Disordered" evidence="7">
    <location>
        <begin position="456"/>
        <end position="482"/>
    </location>
</feature>